<proteinExistence type="predicted"/>
<dbReference type="OrthoDB" id="9808735at2"/>
<dbReference type="Gene3D" id="3.40.250.10">
    <property type="entry name" value="Rhodanese-like domain"/>
    <property type="match status" value="1"/>
</dbReference>
<feature type="domain" description="Rhodanese" evidence="2">
    <location>
        <begin position="42"/>
        <end position="131"/>
    </location>
</feature>
<dbReference type="InterPro" id="IPR050229">
    <property type="entry name" value="GlpE_sulfurtransferase"/>
</dbReference>
<evidence type="ECO:0000313" key="4">
    <source>
        <dbReference type="Proteomes" id="UP000184225"/>
    </source>
</evidence>
<dbReference type="RefSeq" id="WP_073147329.1">
    <property type="nucleotide sequence ID" value="NZ_FQYY01000001.1"/>
</dbReference>
<accession>A0A1M6ACQ4</accession>
<reference evidence="3 4" key="1">
    <citation type="submission" date="2016-11" db="EMBL/GenBank/DDBJ databases">
        <authorList>
            <person name="Jaros S."/>
            <person name="Januszkiewicz K."/>
            <person name="Wedrychowicz H."/>
        </authorList>
    </citation>
    <scope>NUCLEOTIDE SEQUENCE [LARGE SCALE GENOMIC DNA]</scope>
    <source>
        <strain evidence="3 4">DSM 21425</strain>
    </source>
</reference>
<dbReference type="Proteomes" id="UP000184225">
    <property type="component" value="Unassembled WGS sequence"/>
</dbReference>
<evidence type="ECO:0000259" key="2">
    <source>
        <dbReference type="PROSITE" id="PS50206"/>
    </source>
</evidence>
<organism evidence="3 4">
    <name type="scientific">Mesonia phycicola</name>
    <dbReference type="NCBI Taxonomy" id="579105"/>
    <lineage>
        <taxon>Bacteria</taxon>
        <taxon>Pseudomonadati</taxon>
        <taxon>Bacteroidota</taxon>
        <taxon>Flavobacteriia</taxon>
        <taxon>Flavobacteriales</taxon>
        <taxon>Flavobacteriaceae</taxon>
        <taxon>Mesonia</taxon>
    </lineage>
</organism>
<dbReference type="InterPro" id="IPR036873">
    <property type="entry name" value="Rhodanese-like_dom_sf"/>
</dbReference>
<dbReference type="AlphaFoldDB" id="A0A1M6ACQ4"/>
<dbReference type="SMART" id="SM00450">
    <property type="entry name" value="RHOD"/>
    <property type="match status" value="1"/>
</dbReference>
<feature type="signal peptide" evidence="1">
    <location>
        <begin position="1"/>
        <end position="24"/>
    </location>
</feature>
<dbReference type="PANTHER" id="PTHR43031">
    <property type="entry name" value="FAD-DEPENDENT OXIDOREDUCTASE"/>
    <property type="match status" value="1"/>
</dbReference>
<feature type="chain" id="PRO_5013178035" evidence="1">
    <location>
        <begin position="25"/>
        <end position="131"/>
    </location>
</feature>
<sequence length="131" mass="15348">MKNISYILLITVCFLFNSCKETFANEEDVQMITPEEVESLSKMDEVQTLDVLTSKEYKEEHLKNAQNIVYDENFSHKIQEIDKSKPIIVYCNTKVENEKSIQILKDSGFVKVYDLKEGISEWKLKENKTEK</sequence>
<dbReference type="STRING" id="579105.SAMN04488096_101205"/>
<gene>
    <name evidence="3" type="ORF">SAMN04488096_101205</name>
</gene>
<dbReference type="Pfam" id="PF00581">
    <property type="entry name" value="Rhodanese"/>
    <property type="match status" value="1"/>
</dbReference>
<keyword evidence="4" id="KW-1185">Reference proteome</keyword>
<keyword evidence="3" id="KW-0808">Transferase</keyword>
<dbReference type="CDD" id="cd00158">
    <property type="entry name" value="RHOD"/>
    <property type="match status" value="1"/>
</dbReference>
<dbReference type="InterPro" id="IPR001763">
    <property type="entry name" value="Rhodanese-like_dom"/>
</dbReference>
<keyword evidence="1" id="KW-0732">Signal</keyword>
<dbReference type="PROSITE" id="PS50206">
    <property type="entry name" value="RHODANESE_3"/>
    <property type="match status" value="1"/>
</dbReference>
<dbReference type="SUPFAM" id="SSF52821">
    <property type="entry name" value="Rhodanese/Cell cycle control phosphatase"/>
    <property type="match status" value="1"/>
</dbReference>
<dbReference type="EMBL" id="FQYY01000001">
    <property type="protein sequence ID" value="SHI34304.1"/>
    <property type="molecule type" value="Genomic_DNA"/>
</dbReference>
<evidence type="ECO:0000256" key="1">
    <source>
        <dbReference type="SAM" id="SignalP"/>
    </source>
</evidence>
<dbReference type="GO" id="GO:0016740">
    <property type="term" value="F:transferase activity"/>
    <property type="evidence" value="ECO:0007669"/>
    <property type="project" value="UniProtKB-KW"/>
</dbReference>
<protein>
    <submittedName>
        <fullName evidence="3">Rhodanese-related sulfurtransferase</fullName>
    </submittedName>
</protein>
<name>A0A1M6ACQ4_9FLAO</name>
<dbReference type="PANTHER" id="PTHR43031:SF16">
    <property type="entry name" value="OXIDOREDUCTASE"/>
    <property type="match status" value="1"/>
</dbReference>
<evidence type="ECO:0000313" key="3">
    <source>
        <dbReference type="EMBL" id="SHI34304.1"/>
    </source>
</evidence>